<evidence type="ECO:0000256" key="3">
    <source>
        <dbReference type="ARBA" id="ARBA00022475"/>
    </source>
</evidence>
<comment type="subcellular location">
    <subcellularLocation>
        <location evidence="1">Cell membrane</location>
        <topology evidence="1">Multi-pass membrane protein</topology>
    </subcellularLocation>
</comment>
<dbReference type="Pfam" id="PF03142">
    <property type="entry name" value="Chitin_synth_2"/>
    <property type="match status" value="1"/>
</dbReference>
<feature type="compositionally biased region" description="Low complexity" evidence="10">
    <location>
        <begin position="105"/>
        <end position="116"/>
    </location>
</feature>
<feature type="compositionally biased region" description="Polar residues" evidence="10">
    <location>
        <begin position="31"/>
        <end position="40"/>
    </location>
</feature>
<dbReference type="PANTHER" id="PTHR22914">
    <property type="entry name" value="CHITIN SYNTHASE"/>
    <property type="match status" value="1"/>
</dbReference>
<dbReference type="GO" id="GO:0030428">
    <property type="term" value="C:cell septum"/>
    <property type="evidence" value="ECO:0007669"/>
    <property type="project" value="TreeGrafter"/>
</dbReference>
<feature type="compositionally biased region" description="Polar residues" evidence="10">
    <location>
        <begin position="126"/>
        <end position="142"/>
    </location>
</feature>
<dbReference type="Proteomes" id="UP000646827">
    <property type="component" value="Unassembled WGS sequence"/>
</dbReference>
<feature type="compositionally biased region" description="Low complexity" evidence="10">
    <location>
        <begin position="151"/>
        <end position="167"/>
    </location>
</feature>
<feature type="compositionally biased region" description="Low complexity" evidence="10">
    <location>
        <begin position="633"/>
        <end position="645"/>
    </location>
</feature>
<dbReference type="GO" id="GO:0005886">
    <property type="term" value="C:plasma membrane"/>
    <property type="evidence" value="ECO:0007669"/>
    <property type="project" value="UniProtKB-SubCell"/>
</dbReference>
<feature type="compositionally biased region" description="Polar residues" evidence="10">
    <location>
        <begin position="175"/>
        <end position="185"/>
    </location>
</feature>
<keyword evidence="14" id="KW-1185">Reference proteome</keyword>
<accession>A0A8H7S8L9</accession>
<feature type="transmembrane region" description="Helical" evidence="11">
    <location>
        <begin position="1101"/>
        <end position="1122"/>
    </location>
</feature>
<organism evidence="13 14">
    <name type="scientific">Circinella minor</name>
    <dbReference type="NCBI Taxonomy" id="1195481"/>
    <lineage>
        <taxon>Eukaryota</taxon>
        <taxon>Fungi</taxon>
        <taxon>Fungi incertae sedis</taxon>
        <taxon>Mucoromycota</taxon>
        <taxon>Mucoromycotina</taxon>
        <taxon>Mucoromycetes</taxon>
        <taxon>Mucorales</taxon>
        <taxon>Lichtheimiaceae</taxon>
        <taxon>Circinella</taxon>
    </lineage>
</organism>
<protein>
    <recommendedName>
        <fullName evidence="2">chitin synthase</fullName>
        <ecNumber evidence="2">2.4.1.16</ecNumber>
    </recommendedName>
</protein>
<dbReference type="PANTHER" id="PTHR22914:SF16">
    <property type="entry name" value="CHITIN SYNTHASE 3"/>
    <property type="match status" value="1"/>
</dbReference>
<evidence type="ECO:0000256" key="5">
    <source>
        <dbReference type="ARBA" id="ARBA00022679"/>
    </source>
</evidence>
<dbReference type="GO" id="GO:0004100">
    <property type="term" value="F:chitin synthase activity"/>
    <property type="evidence" value="ECO:0007669"/>
    <property type="project" value="UniProtKB-EC"/>
</dbReference>
<keyword evidence="8 11" id="KW-0472">Membrane</keyword>
<feature type="transmembrane region" description="Helical" evidence="11">
    <location>
        <begin position="565"/>
        <end position="589"/>
    </location>
</feature>
<dbReference type="EMBL" id="JAEPRB010000050">
    <property type="protein sequence ID" value="KAG2224043.1"/>
    <property type="molecule type" value="Genomic_DNA"/>
</dbReference>
<feature type="compositionally biased region" description="Low complexity" evidence="10">
    <location>
        <begin position="243"/>
        <end position="255"/>
    </location>
</feature>
<feature type="compositionally biased region" description="Polar residues" evidence="10">
    <location>
        <begin position="1234"/>
        <end position="1248"/>
    </location>
</feature>
<reference evidence="13 14" key="1">
    <citation type="submission" date="2020-12" db="EMBL/GenBank/DDBJ databases">
        <title>Metabolic potential, ecology and presence of endohyphal bacteria is reflected in genomic diversity of Mucoromycotina.</title>
        <authorList>
            <person name="Muszewska A."/>
            <person name="Okrasinska A."/>
            <person name="Steczkiewicz K."/>
            <person name="Drgas O."/>
            <person name="Orlowska M."/>
            <person name="Perlinska-Lenart U."/>
            <person name="Aleksandrzak-Piekarczyk T."/>
            <person name="Szatraj K."/>
            <person name="Zielenkiewicz U."/>
            <person name="Pilsyk S."/>
            <person name="Malc E."/>
            <person name="Mieczkowski P."/>
            <person name="Kruszewska J.S."/>
            <person name="Biernat P."/>
            <person name="Pawlowska J."/>
        </authorList>
    </citation>
    <scope>NUCLEOTIDE SEQUENCE [LARGE SCALE GENOMIC DNA]</scope>
    <source>
        <strain evidence="13 14">CBS 142.35</strain>
    </source>
</reference>
<dbReference type="CDD" id="cd04190">
    <property type="entry name" value="Chitin_synth_C"/>
    <property type="match status" value="1"/>
</dbReference>
<evidence type="ECO:0000256" key="8">
    <source>
        <dbReference type="ARBA" id="ARBA00023136"/>
    </source>
</evidence>
<keyword evidence="4" id="KW-0328">Glycosyltransferase</keyword>
<evidence type="ECO:0000313" key="14">
    <source>
        <dbReference type="Proteomes" id="UP000646827"/>
    </source>
</evidence>
<feature type="region of interest" description="Disordered" evidence="10">
    <location>
        <begin position="1"/>
        <end position="287"/>
    </location>
</feature>
<feature type="compositionally biased region" description="Polar residues" evidence="10">
    <location>
        <begin position="231"/>
        <end position="242"/>
    </location>
</feature>
<proteinExistence type="predicted"/>
<feature type="transmembrane region" description="Helical" evidence="11">
    <location>
        <begin position="1077"/>
        <end position="1095"/>
    </location>
</feature>
<keyword evidence="7 11" id="KW-1133">Transmembrane helix</keyword>
<feature type="region of interest" description="Disordered" evidence="10">
    <location>
        <begin position="1233"/>
        <end position="1254"/>
    </location>
</feature>
<dbReference type="Pfam" id="PF22997">
    <property type="entry name" value="CHS4"/>
    <property type="match status" value="1"/>
</dbReference>
<dbReference type="InterPro" id="IPR054295">
    <property type="entry name" value="CHS4-like_dom"/>
</dbReference>
<evidence type="ECO:0000256" key="9">
    <source>
        <dbReference type="ARBA" id="ARBA00023180"/>
    </source>
</evidence>
<evidence type="ECO:0000256" key="10">
    <source>
        <dbReference type="SAM" id="MobiDB-lite"/>
    </source>
</evidence>
<dbReference type="GO" id="GO:0006031">
    <property type="term" value="P:chitin biosynthetic process"/>
    <property type="evidence" value="ECO:0007669"/>
    <property type="project" value="TreeGrafter"/>
</dbReference>
<feature type="compositionally biased region" description="Low complexity" evidence="10">
    <location>
        <begin position="50"/>
        <end position="59"/>
    </location>
</feature>
<dbReference type="AlphaFoldDB" id="A0A8H7S8L9"/>
<feature type="region of interest" description="Disordered" evidence="10">
    <location>
        <begin position="633"/>
        <end position="673"/>
    </location>
</feature>
<sequence length="1254" mass="139555">MTGPPPPNSSRGYYAPALRSDVRAGPPPPHHTTSISNRQPTPAPRTSLPQQSQQQNPSGHRPPQPPPHHGSGVRPGSTQRLSSHPITPPSSAVVSSGGSGGGGRARQQQQGGRSSSEQYRPGGPGRTSSQKPLPNTPASQKQHPQHQQRIHSQQPHYQQYQQYHQQQLRNRHIQRQGSLNRSRTLTRPDRYRPRPGMIRNTPPPPSHGGPIPSPHRGGGLPFIPGAGRGGTSQRPVQPMSNRLQQQLQQQKLQQQREAGLTAPRPIPAGGGGGRNNKRNKKHVEEEEEEPDVLTSWWAWTAFLVTCCIPGWCMKTCFRKRAKLVQQAWREKLALVMGILLLCGVLIFITYGLNMVLCPESRSNEAYSTVVDGERVVGYREDVRVFGRIYDMDVMKRFFEMKGMTLPNDYQNMDLGPIFNGDAKGACPGNVALGPCRLDSPYGGSLVPPDGQCLSVTDLNRFATSTETLGFDWADLQPDLRSMTGPIVVLGNNVLNLTAYQSNGTAIFGEYVDQVLTDNLGTDISYVLLYEPQGKRMRDCILARYSAGVMESDTGGCIAAQIIMNMMLAVIVCMIVIRYSMALTFLWFIAGRLVKPGGRSNWLAWRSIKGGNEDPLNHIPGPYAYYNPQNIGSNSSSTSVSSTSSSAHRHQIRNHISGTTTPPNTSNTTAAARRPVETDIVNTQLYTILLVTCYSEGHDGLRTTMDSLAKTTYSKKHKCFFVIADGMITGAGETKSTPDIIVDMMDLDPTMREPKASSYVAIADGEKQLNMAKVYAGHYRGVPCVAVVKCGTEEEANKPKAGNRGKRDSQLIVMQFFQRVLFNDRLSELDYEIFWKMTWLMRGVTPDKFELILMVDADTKVLPDAITYMVAAMANDITIMGLCGETRIANKRASWVSAIQVFEYYISHNYAKAFESLFGIVTCLPGCFSMYRIKAPKNGAWVPILANPDIILEYNQNIVTTLHAKNLLLLGEDRFLSTLMLRTFPRRQMMYVPQAKCKTIVPESFKVLLSQRRRWINSTVHNLMELVLVSDLCGIACLSMQFSVFVDLIGTLVLPAAICLTVYLIVNTAISSTPQWQSLALLVAILGLPAVLIAITTFKLVYIMWMLVYLIALPIWNFVLPVYSYWHFDDFSWGATRKVAGEKKDKGHMDPEGKFDSSRLVMKKWEDWEAERTGQKIMPRNRLTLITPHDPLPPPMAQPYMQQQQQQQIPLGANHHPTRPSNMMATTPPMFVNRQRFSSPINTPPQLASSPPPHH</sequence>
<dbReference type="OrthoDB" id="370884at2759"/>
<evidence type="ECO:0000256" key="2">
    <source>
        <dbReference type="ARBA" id="ARBA00012543"/>
    </source>
</evidence>
<feature type="compositionally biased region" description="Polar residues" evidence="10">
    <location>
        <begin position="76"/>
        <end position="85"/>
    </location>
</feature>
<dbReference type="SUPFAM" id="SSF53448">
    <property type="entry name" value="Nucleotide-diphospho-sugar transferases"/>
    <property type="match status" value="1"/>
</dbReference>
<feature type="transmembrane region" description="Helical" evidence="11">
    <location>
        <begin position="1047"/>
        <end position="1065"/>
    </location>
</feature>
<evidence type="ECO:0000313" key="13">
    <source>
        <dbReference type="EMBL" id="KAG2224043.1"/>
    </source>
</evidence>
<evidence type="ECO:0000256" key="1">
    <source>
        <dbReference type="ARBA" id="ARBA00004651"/>
    </source>
</evidence>
<name>A0A8H7S8L9_9FUNG</name>
<evidence type="ECO:0000256" key="11">
    <source>
        <dbReference type="SAM" id="Phobius"/>
    </source>
</evidence>
<feature type="domain" description="Chitin synthase 4-like" evidence="12">
    <location>
        <begin position="469"/>
        <end position="547"/>
    </location>
</feature>
<feature type="transmembrane region" description="Helical" evidence="11">
    <location>
        <begin position="332"/>
        <end position="352"/>
    </location>
</feature>
<feature type="compositionally biased region" description="Low complexity" evidence="10">
    <location>
        <begin position="658"/>
        <end position="672"/>
    </location>
</feature>
<keyword evidence="5" id="KW-0808">Transferase</keyword>
<gene>
    <name evidence="13" type="ORF">INT45_009629</name>
</gene>
<feature type="compositionally biased region" description="Pro residues" evidence="10">
    <location>
        <begin position="201"/>
        <end position="213"/>
    </location>
</feature>
<feature type="compositionally biased region" description="Gly residues" evidence="10">
    <location>
        <begin position="216"/>
        <end position="230"/>
    </location>
</feature>
<keyword evidence="9" id="KW-0325">Glycoprotein</keyword>
<evidence type="ECO:0000256" key="7">
    <source>
        <dbReference type="ARBA" id="ARBA00022989"/>
    </source>
</evidence>
<dbReference type="InterPro" id="IPR004835">
    <property type="entry name" value="Chitin_synth"/>
</dbReference>
<dbReference type="EC" id="2.4.1.16" evidence="2"/>
<evidence type="ECO:0000256" key="6">
    <source>
        <dbReference type="ARBA" id="ARBA00022692"/>
    </source>
</evidence>
<keyword evidence="3" id="KW-1003">Cell membrane</keyword>
<comment type="caution">
    <text evidence="13">The sequence shown here is derived from an EMBL/GenBank/DDBJ whole genome shotgun (WGS) entry which is preliminary data.</text>
</comment>
<dbReference type="InterPro" id="IPR029044">
    <property type="entry name" value="Nucleotide-diphossugar_trans"/>
</dbReference>
<evidence type="ECO:0000256" key="4">
    <source>
        <dbReference type="ARBA" id="ARBA00022676"/>
    </source>
</evidence>
<keyword evidence="6 11" id="KW-0812">Transmembrane</keyword>
<evidence type="ECO:0000259" key="12">
    <source>
        <dbReference type="Pfam" id="PF22997"/>
    </source>
</evidence>